<gene>
    <name evidence="2" type="ORF">K443DRAFT_683493</name>
</gene>
<evidence type="ECO:0000313" key="2">
    <source>
        <dbReference type="EMBL" id="KIJ94811.1"/>
    </source>
</evidence>
<feature type="compositionally biased region" description="Low complexity" evidence="1">
    <location>
        <begin position="220"/>
        <end position="234"/>
    </location>
</feature>
<feature type="compositionally biased region" description="Low complexity" evidence="1">
    <location>
        <begin position="195"/>
        <end position="209"/>
    </location>
</feature>
<evidence type="ECO:0000256" key="1">
    <source>
        <dbReference type="SAM" id="MobiDB-lite"/>
    </source>
</evidence>
<feature type="compositionally biased region" description="Pro residues" evidence="1">
    <location>
        <begin position="59"/>
        <end position="68"/>
    </location>
</feature>
<keyword evidence="3" id="KW-1185">Reference proteome</keyword>
<dbReference type="HOGENOM" id="CLU_407717_0_0_1"/>
<feature type="compositionally biased region" description="Low complexity" evidence="1">
    <location>
        <begin position="305"/>
        <end position="315"/>
    </location>
</feature>
<feature type="region of interest" description="Disordered" evidence="1">
    <location>
        <begin position="279"/>
        <end position="298"/>
    </location>
</feature>
<evidence type="ECO:0000313" key="3">
    <source>
        <dbReference type="Proteomes" id="UP000054477"/>
    </source>
</evidence>
<reference evidence="2 3" key="1">
    <citation type="submission" date="2014-04" db="EMBL/GenBank/DDBJ databases">
        <authorList>
            <consortium name="DOE Joint Genome Institute"/>
            <person name="Kuo A."/>
            <person name="Kohler A."/>
            <person name="Nagy L.G."/>
            <person name="Floudas D."/>
            <person name="Copeland A."/>
            <person name="Barry K.W."/>
            <person name="Cichocki N."/>
            <person name="Veneault-Fourrey C."/>
            <person name="LaButti K."/>
            <person name="Lindquist E.A."/>
            <person name="Lipzen A."/>
            <person name="Lundell T."/>
            <person name="Morin E."/>
            <person name="Murat C."/>
            <person name="Sun H."/>
            <person name="Tunlid A."/>
            <person name="Henrissat B."/>
            <person name="Grigoriev I.V."/>
            <person name="Hibbett D.S."/>
            <person name="Martin F."/>
            <person name="Nordberg H.P."/>
            <person name="Cantor M.N."/>
            <person name="Hua S.X."/>
        </authorList>
    </citation>
    <scope>NUCLEOTIDE SEQUENCE [LARGE SCALE GENOMIC DNA]</scope>
    <source>
        <strain evidence="2 3">LaAM-08-1</strain>
    </source>
</reference>
<accession>A0A0C9XAQ2</accession>
<feature type="compositionally biased region" description="Polar residues" evidence="1">
    <location>
        <begin position="245"/>
        <end position="258"/>
    </location>
</feature>
<feature type="region of interest" description="Disordered" evidence="1">
    <location>
        <begin position="305"/>
        <end position="368"/>
    </location>
</feature>
<feature type="compositionally biased region" description="Low complexity" evidence="1">
    <location>
        <begin position="130"/>
        <end position="150"/>
    </location>
</feature>
<feature type="region of interest" description="Disordered" evidence="1">
    <location>
        <begin position="35"/>
        <end position="172"/>
    </location>
</feature>
<dbReference type="AlphaFoldDB" id="A0A0C9XAQ2"/>
<feature type="compositionally biased region" description="Polar residues" evidence="1">
    <location>
        <begin position="320"/>
        <end position="336"/>
    </location>
</feature>
<dbReference type="Proteomes" id="UP000054477">
    <property type="component" value="Unassembled WGS sequence"/>
</dbReference>
<dbReference type="OrthoDB" id="3071687at2759"/>
<reference evidence="3" key="2">
    <citation type="submission" date="2015-01" db="EMBL/GenBank/DDBJ databases">
        <title>Evolutionary Origins and Diversification of the Mycorrhizal Mutualists.</title>
        <authorList>
            <consortium name="DOE Joint Genome Institute"/>
            <consortium name="Mycorrhizal Genomics Consortium"/>
            <person name="Kohler A."/>
            <person name="Kuo A."/>
            <person name="Nagy L.G."/>
            <person name="Floudas D."/>
            <person name="Copeland A."/>
            <person name="Barry K.W."/>
            <person name="Cichocki N."/>
            <person name="Veneault-Fourrey C."/>
            <person name="LaButti K."/>
            <person name="Lindquist E.A."/>
            <person name="Lipzen A."/>
            <person name="Lundell T."/>
            <person name="Morin E."/>
            <person name="Murat C."/>
            <person name="Riley R."/>
            <person name="Ohm R."/>
            <person name="Sun H."/>
            <person name="Tunlid A."/>
            <person name="Henrissat B."/>
            <person name="Grigoriev I.V."/>
            <person name="Hibbett D.S."/>
            <person name="Martin F."/>
        </authorList>
    </citation>
    <scope>NUCLEOTIDE SEQUENCE [LARGE SCALE GENOMIC DNA]</scope>
    <source>
        <strain evidence="3">LaAM-08-1</strain>
    </source>
</reference>
<feature type="compositionally biased region" description="Polar residues" evidence="1">
    <location>
        <begin position="97"/>
        <end position="111"/>
    </location>
</feature>
<sequence length="678" mass="71254">MQNPDRRPLPNGWTEHYDSSRNNWYYVQINATPPRASYQHPADLEPDRSQTGPSGGFVAPPPPPPPPFHSGMPTPSVNGKVSQQSGSSGLSLAQRLYASSNSTEPTPTMISASARDFGRAPTPLAHPIQTPASTPSPSVSPSSGSRSSPTFQTIPRAGDPRQIPSMPAPNAADFYNSKLGFNSFVNSRSAYSPVSTQSGSSQYGSTGNGFPSPYPANDSPEAPALQAPPLHAAQSYQVPPPPSFPTGNHAGSTNNGFTTPYPANANSEAPAFQPPHLHRAQSYQVPPPPPLPTDLHRSATYPANISARSSSSAGPPSTPHLSTTAQAPSQSANASGSIPHFQTMLSPPSLSQLPSPPYSEETFNSSMGYPPPPLSFHGVQPMVGRGGSTTSPPISPADAAQSAALAAQAAQRAKILKQVGLSVGKTAGKAALKIAGSAALLSVGIPPGLAIGFGKSILNSNAVGALVNAVTGANTGVDQSTLQAVIQGQPGADYQGIINALKLQQQQQQQANLLQSQGLGLQPQAPPVDYQALIAELTRIQLLAAAQQQAVAQQQAPSQQQALAQLQAAALLQQQSATQQQAAQQQQAFAQLQVAALLQQQQQQQQQAALQQQIAAQTRLLEQQQQQSQDEVASMYQQAQDFADQQSNWQEELYYRTLRQHQEQSVLASAAIAQSVRI</sequence>
<feature type="compositionally biased region" description="Low complexity" evidence="1">
    <location>
        <begin position="82"/>
        <end position="92"/>
    </location>
</feature>
<name>A0A0C9XAQ2_9AGAR</name>
<organism evidence="2 3">
    <name type="scientific">Laccaria amethystina LaAM-08-1</name>
    <dbReference type="NCBI Taxonomy" id="1095629"/>
    <lineage>
        <taxon>Eukaryota</taxon>
        <taxon>Fungi</taxon>
        <taxon>Dikarya</taxon>
        <taxon>Basidiomycota</taxon>
        <taxon>Agaricomycotina</taxon>
        <taxon>Agaricomycetes</taxon>
        <taxon>Agaricomycetidae</taxon>
        <taxon>Agaricales</taxon>
        <taxon>Agaricineae</taxon>
        <taxon>Hydnangiaceae</taxon>
        <taxon>Laccaria</taxon>
    </lineage>
</organism>
<dbReference type="STRING" id="1095629.A0A0C9XAQ2"/>
<proteinExistence type="predicted"/>
<dbReference type="EMBL" id="KN838778">
    <property type="protein sequence ID" value="KIJ94811.1"/>
    <property type="molecule type" value="Genomic_DNA"/>
</dbReference>
<feature type="region of interest" description="Disordered" evidence="1">
    <location>
        <begin position="189"/>
        <end position="273"/>
    </location>
</feature>
<protein>
    <submittedName>
        <fullName evidence="2">Unplaced genomic scaffold K443scaffold_243, whole genome shotgun sequence</fullName>
    </submittedName>
</protein>